<evidence type="ECO:0000256" key="1">
    <source>
        <dbReference type="SAM" id="MobiDB-lite"/>
    </source>
</evidence>
<protein>
    <submittedName>
        <fullName evidence="2">Uncharacterized protein</fullName>
    </submittedName>
</protein>
<gene>
    <name evidence="2" type="ORF">SAMN05216505_102337</name>
</gene>
<organism evidence="2 3">
    <name type="scientific">Streptomyces prasinopilosus</name>
    <dbReference type="NCBI Taxonomy" id="67344"/>
    <lineage>
        <taxon>Bacteria</taxon>
        <taxon>Bacillati</taxon>
        <taxon>Actinomycetota</taxon>
        <taxon>Actinomycetes</taxon>
        <taxon>Kitasatosporales</taxon>
        <taxon>Streptomycetaceae</taxon>
        <taxon>Streptomyces</taxon>
    </lineage>
</organism>
<reference evidence="3" key="1">
    <citation type="submission" date="2016-10" db="EMBL/GenBank/DDBJ databases">
        <authorList>
            <person name="Varghese N."/>
            <person name="Submissions S."/>
        </authorList>
    </citation>
    <scope>NUCLEOTIDE SEQUENCE [LARGE SCALE GENOMIC DNA]</scope>
    <source>
        <strain evidence="3">CGMCC 4.3504</strain>
    </source>
</reference>
<accession>A0A1G6M134</accession>
<keyword evidence="3" id="KW-1185">Reference proteome</keyword>
<dbReference type="EMBL" id="FMZK01000002">
    <property type="protein sequence ID" value="SDC49161.1"/>
    <property type="molecule type" value="Genomic_DNA"/>
</dbReference>
<dbReference type="Proteomes" id="UP000182100">
    <property type="component" value="Unassembled WGS sequence"/>
</dbReference>
<evidence type="ECO:0000313" key="3">
    <source>
        <dbReference type="Proteomes" id="UP000182100"/>
    </source>
</evidence>
<evidence type="ECO:0000313" key="2">
    <source>
        <dbReference type="EMBL" id="SDC49161.1"/>
    </source>
</evidence>
<sequence length="37" mass="3909">MSDMENYKYGPVAKKNSFRPAEIPGGTGAEMGDAMGT</sequence>
<dbReference type="AlphaFoldDB" id="A0A1G6M134"/>
<dbReference type="STRING" id="67344.SAMN05216505_102337"/>
<feature type="region of interest" description="Disordered" evidence="1">
    <location>
        <begin position="16"/>
        <end position="37"/>
    </location>
</feature>
<proteinExistence type="predicted"/>
<name>A0A1G6M134_9ACTN</name>